<protein>
    <recommendedName>
        <fullName evidence="3">PD-(D/E)XK nuclease family transposase</fullName>
    </recommendedName>
</protein>
<dbReference type="STRING" id="151894.SAMN04488524_1944"/>
<sequence>MAFQKGKSNCFKFCQTARYINLTKEEKDMISAKTKARWDYYAAIGGARDEGEEIGEARGRAEGIYQRTVEIAGKPKAEGFNLDKIAEYTGLSINEAEAL</sequence>
<evidence type="ECO:0000313" key="2">
    <source>
        <dbReference type="Proteomes" id="UP000192756"/>
    </source>
</evidence>
<organism evidence="1 2">
    <name type="scientific">Pedobacter africanus</name>
    <dbReference type="NCBI Taxonomy" id="151894"/>
    <lineage>
        <taxon>Bacteria</taxon>
        <taxon>Pseudomonadati</taxon>
        <taxon>Bacteroidota</taxon>
        <taxon>Sphingobacteriia</taxon>
        <taxon>Sphingobacteriales</taxon>
        <taxon>Sphingobacteriaceae</taxon>
        <taxon>Pedobacter</taxon>
    </lineage>
</organism>
<dbReference type="EMBL" id="FWXT01000001">
    <property type="protein sequence ID" value="SMC68252.1"/>
    <property type="molecule type" value="Genomic_DNA"/>
</dbReference>
<dbReference type="AlphaFoldDB" id="A0A1W2B6E3"/>
<accession>A0A1W2B6E3</accession>
<gene>
    <name evidence="1" type="ORF">SAMN04488524_1944</name>
</gene>
<evidence type="ECO:0008006" key="3">
    <source>
        <dbReference type="Google" id="ProtNLM"/>
    </source>
</evidence>
<name>A0A1W2B6E3_9SPHI</name>
<reference evidence="2" key="1">
    <citation type="submission" date="2017-04" db="EMBL/GenBank/DDBJ databases">
        <authorList>
            <person name="Varghese N."/>
            <person name="Submissions S."/>
        </authorList>
    </citation>
    <scope>NUCLEOTIDE SEQUENCE [LARGE SCALE GENOMIC DNA]</scope>
    <source>
        <strain evidence="2">DSM 12126</strain>
    </source>
</reference>
<dbReference type="Proteomes" id="UP000192756">
    <property type="component" value="Unassembled WGS sequence"/>
</dbReference>
<proteinExistence type="predicted"/>
<keyword evidence="2" id="KW-1185">Reference proteome</keyword>
<evidence type="ECO:0000313" key="1">
    <source>
        <dbReference type="EMBL" id="SMC68252.1"/>
    </source>
</evidence>